<dbReference type="PANTHER" id="PTHR30004">
    <property type="entry name" value="4-HYDROXYTHREONINE-4-PHOSPHATE DEHYDROGENASE"/>
    <property type="match status" value="1"/>
</dbReference>
<reference evidence="9" key="1">
    <citation type="submission" date="2019-06" db="EMBL/GenBank/DDBJ databases">
        <title>The complete genome of Emcibacter congregatus ZYLT.</title>
        <authorList>
            <person name="Zhao Z."/>
        </authorList>
    </citation>
    <scope>NUCLEOTIDE SEQUENCE [LARGE SCALE GENOMIC DNA]</scope>
    <source>
        <strain evidence="9">MCCC 1A06723</strain>
    </source>
</reference>
<dbReference type="AlphaFoldDB" id="A0A501PR04"/>
<keyword evidence="9" id="KW-1185">Reference proteome</keyword>
<evidence type="ECO:0000313" key="9">
    <source>
        <dbReference type="Proteomes" id="UP000319148"/>
    </source>
</evidence>
<sequence>MPLSTTGNPAKPLAVSIGEPAGIGPEIICKAWHSREEEKLPPFFVLGSTAILEKLSPTTPVQEIQAPEDCADLFDQALPVLDIPCAAEAVPGSPSQATAAMVIQALDQAVKLFFENKIAGLVTAPIQKSVLYRAGFDCPGHTEYLAQQCADKTSELQKAVMMLACDELRVIPLTIHVPLSEVPKLVTEDLIIETCRKVDRALRQDFGLAQPRIAVAGLNPHAGEEGGIGREEIEVIGPALKKLQAEGLTIFGPLSADTMFHDLARTTYDVAVCMYHDQALIPIKTLDFDGGVNITLGLPLIRTSPDHGTALNIAGQGKANPKSFIKALKTAEFMARQRGVA</sequence>
<dbReference type="EMBL" id="VFIY01000004">
    <property type="protein sequence ID" value="TPD62959.1"/>
    <property type="molecule type" value="Genomic_DNA"/>
</dbReference>
<dbReference type="GO" id="GO:0008270">
    <property type="term" value="F:zinc ion binding"/>
    <property type="evidence" value="ECO:0007669"/>
    <property type="project" value="UniProtKB-UniRule"/>
</dbReference>
<comment type="function">
    <text evidence="7">Catalyzes the NAD(P)-dependent oxidation of 4-(phosphooxy)-L-threonine (HTP) into 2-amino-3-oxo-4-(phosphooxy)butyric acid which spontaneously decarboxylates to form 3-amino-2-oxopropyl phosphate (AHAP).</text>
</comment>
<dbReference type="EC" id="1.1.1.262" evidence="7"/>
<comment type="cofactor">
    <cofactor evidence="7">
        <name>Zn(2+)</name>
        <dbReference type="ChEBI" id="CHEBI:29105"/>
    </cofactor>
    <cofactor evidence="7">
        <name>Mg(2+)</name>
        <dbReference type="ChEBI" id="CHEBI:18420"/>
    </cofactor>
    <cofactor evidence="7">
        <name>Co(2+)</name>
        <dbReference type="ChEBI" id="CHEBI:48828"/>
    </cofactor>
    <text evidence="7">Binds 1 divalent metal cation per subunit. Can use ions such as Zn(2+), Mg(2+) or Co(2+).</text>
</comment>
<keyword evidence="3 7" id="KW-0521">NADP</keyword>
<keyword evidence="2 7" id="KW-0479">Metal-binding</keyword>
<keyword evidence="7" id="KW-0862">Zinc</keyword>
<comment type="pathway">
    <text evidence="7">Cofactor biosynthesis; pyridoxine 5'-phosphate biosynthesis; pyridoxine 5'-phosphate from D-erythrose 4-phosphate: step 4/5.</text>
</comment>
<dbReference type="HAMAP" id="MF_00536">
    <property type="entry name" value="PdxA"/>
    <property type="match status" value="1"/>
</dbReference>
<comment type="subcellular location">
    <subcellularLocation>
        <location evidence="7">Cytoplasm</location>
    </subcellularLocation>
</comment>
<feature type="binding site" evidence="7">
    <location>
        <position position="141"/>
    </location>
    <ligand>
        <name>substrate</name>
    </ligand>
</feature>
<comment type="caution">
    <text evidence="8">The sequence shown here is derived from an EMBL/GenBank/DDBJ whole genome shotgun (WGS) entry which is preliminary data.</text>
</comment>
<comment type="catalytic activity">
    <reaction evidence="7">
        <text>4-(phosphooxy)-L-threonine + NAD(+) = 3-amino-2-oxopropyl phosphate + CO2 + NADH</text>
        <dbReference type="Rhea" id="RHEA:32275"/>
        <dbReference type="ChEBI" id="CHEBI:16526"/>
        <dbReference type="ChEBI" id="CHEBI:57279"/>
        <dbReference type="ChEBI" id="CHEBI:57540"/>
        <dbReference type="ChEBI" id="CHEBI:57945"/>
        <dbReference type="ChEBI" id="CHEBI:58452"/>
        <dbReference type="EC" id="1.1.1.262"/>
    </reaction>
</comment>
<evidence type="ECO:0000256" key="4">
    <source>
        <dbReference type="ARBA" id="ARBA00023002"/>
    </source>
</evidence>
<keyword evidence="4 7" id="KW-0560">Oxidoreductase</keyword>
<feature type="binding site" evidence="7">
    <location>
        <position position="176"/>
    </location>
    <ligand>
        <name>a divalent metal cation</name>
        <dbReference type="ChEBI" id="CHEBI:60240"/>
        <note>ligand shared between dimeric partners</note>
    </ligand>
</feature>
<accession>A0A501PR04</accession>
<dbReference type="Pfam" id="PF04166">
    <property type="entry name" value="PdxA"/>
    <property type="match status" value="1"/>
</dbReference>
<evidence type="ECO:0000256" key="7">
    <source>
        <dbReference type="HAMAP-Rule" id="MF_00536"/>
    </source>
</evidence>
<feature type="binding site" evidence="7">
    <location>
        <position position="276"/>
    </location>
    <ligand>
        <name>a divalent metal cation</name>
        <dbReference type="ChEBI" id="CHEBI:60240"/>
        <note>ligand shared between dimeric partners</note>
    </ligand>
</feature>
<dbReference type="GO" id="GO:0000287">
    <property type="term" value="F:magnesium ion binding"/>
    <property type="evidence" value="ECO:0007669"/>
    <property type="project" value="UniProtKB-UniRule"/>
</dbReference>
<dbReference type="GO" id="GO:0051287">
    <property type="term" value="F:NAD binding"/>
    <property type="evidence" value="ECO:0007669"/>
    <property type="project" value="InterPro"/>
</dbReference>
<protein>
    <recommendedName>
        <fullName evidence="7">4-hydroxythreonine-4-phosphate dehydrogenase</fullName>
        <ecNumber evidence="7">1.1.1.262</ecNumber>
    </recommendedName>
    <alternativeName>
        <fullName evidence="7">4-(phosphohydroxy)-L-threonine dehydrogenase</fullName>
    </alternativeName>
</protein>
<dbReference type="GO" id="GO:0008615">
    <property type="term" value="P:pyridoxine biosynthetic process"/>
    <property type="evidence" value="ECO:0007669"/>
    <property type="project" value="UniProtKB-UniRule"/>
</dbReference>
<evidence type="ECO:0000256" key="3">
    <source>
        <dbReference type="ARBA" id="ARBA00022857"/>
    </source>
</evidence>
<dbReference type="InterPro" id="IPR037510">
    <property type="entry name" value="PdxA"/>
</dbReference>
<dbReference type="OrthoDB" id="9801783at2"/>
<dbReference type="InterPro" id="IPR005255">
    <property type="entry name" value="PdxA_fam"/>
</dbReference>
<feature type="binding site" evidence="7">
    <location>
        <position position="142"/>
    </location>
    <ligand>
        <name>substrate</name>
    </ligand>
</feature>
<dbReference type="GO" id="GO:0005737">
    <property type="term" value="C:cytoplasm"/>
    <property type="evidence" value="ECO:0007669"/>
    <property type="project" value="UniProtKB-SubCell"/>
</dbReference>
<evidence type="ECO:0000256" key="1">
    <source>
        <dbReference type="ARBA" id="ARBA00022490"/>
    </source>
</evidence>
<dbReference type="NCBIfam" id="TIGR00557">
    <property type="entry name" value="pdxA"/>
    <property type="match status" value="1"/>
</dbReference>
<keyword evidence="6 7" id="KW-0664">Pyridoxine biosynthesis</keyword>
<evidence type="ECO:0000313" key="8">
    <source>
        <dbReference type="EMBL" id="TPD62959.1"/>
    </source>
</evidence>
<evidence type="ECO:0000256" key="2">
    <source>
        <dbReference type="ARBA" id="ARBA00022723"/>
    </source>
</evidence>
<dbReference type="SUPFAM" id="SSF53659">
    <property type="entry name" value="Isocitrate/Isopropylmalate dehydrogenase-like"/>
    <property type="match status" value="1"/>
</dbReference>
<dbReference type="GO" id="GO:0050897">
    <property type="term" value="F:cobalt ion binding"/>
    <property type="evidence" value="ECO:0007669"/>
    <property type="project" value="UniProtKB-UniRule"/>
</dbReference>
<feature type="binding site" evidence="7">
    <location>
        <position position="293"/>
    </location>
    <ligand>
        <name>substrate</name>
    </ligand>
</feature>
<gene>
    <name evidence="7 8" type="primary">pdxA</name>
    <name evidence="8" type="ORF">FIV46_02445</name>
</gene>
<name>A0A501PR04_9PROT</name>
<dbReference type="UniPathway" id="UPA00244">
    <property type="reaction ID" value="UER00312"/>
</dbReference>
<dbReference type="Proteomes" id="UP000319148">
    <property type="component" value="Unassembled WGS sequence"/>
</dbReference>
<evidence type="ECO:0000256" key="5">
    <source>
        <dbReference type="ARBA" id="ARBA00023027"/>
    </source>
</evidence>
<feature type="binding site" evidence="7">
    <location>
        <position position="221"/>
    </location>
    <ligand>
        <name>a divalent metal cation</name>
        <dbReference type="ChEBI" id="CHEBI:60240"/>
        <note>ligand shared between dimeric partners</note>
    </ligand>
</feature>
<keyword evidence="7" id="KW-0460">Magnesium</keyword>
<keyword evidence="5 7" id="KW-0520">NAD</keyword>
<dbReference type="PANTHER" id="PTHR30004:SF6">
    <property type="entry name" value="D-THREONATE 4-PHOSPHATE DEHYDROGENASE"/>
    <property type="match status" value="1"/>
</dbReference>
<keyword evidence="1 7" id="KW-0963">Cytoplasm</keyword>
<dbReference type="NCBIfam" id="NF003699">
    <property type="entry name" value="PRK05312.1"/>
    <property type="match status" value="1"/>
</dbReference>
<dbReference type="RefSeq" id="WP_139938209.1">
    <property type="nucleotide sequence ID" value="NZ_JBHSYP010000022.1"/>
</dbReference>
<comment type="similarity">
    <text evidence="7">Belongs to the PdxA family.</text>
</comment>
<feature type="binding site" evidence="7">
    <location>
        <position position="284"/>
    </location>
    <ligand>
        <name>substrate</name>
    </ligand>
</feature>
<dbReference type="GO" id="GO:0042823">
    <property type="term" value="P:pyridoxal phosphate biosynthetic process"/>
    <property type="evidence" value="ECO:0007669"/>
    <property type="project" value="UniProtKB-UniRule"/>
</dbReference>
<comment type="subunit">
    <text evidence="7">Homodimer.</text>
</comment>
<proteinExistence type="inferred from homology"/>
<evidence type="ECO:0000256" key="6">
    <source>
        <dbReference type="ARBA" id="ARBA00023096"/>
    </source>
</evidence>
<feature type="binding site" evidence="7">
    <location>
        <position position="302"/>
    </location>
    <ligand>
        <name>substrate</name>
    </ligand>
</feature>
<dbReference type="GO" id="GO:0050570">
    <property type="term" value="F:4-hydroxythreonine-4-phosphate dehydrogenase activity"/>
    <property type="evidence" value="ECO:0007669"/>
    <property type="project" value="UniProtKB-UniRule"/>
</dbReference>
<organism evidence="8 9">
    <name type="scientific">Emcibacter nanhaiensis</name>
    <dbReference type="NCBI Taxonomy" id="1505037"/>
    <lineage>
        <taxon>Bacteria</taxon>
        <taxon>Pseudomonadati</taxon>
        <taxon>Pseudomonadota</taxon>
        <taxon>Alphaproteobacteria</taxon>
        <taxon>Emcibacterales</taxon>
        <taxon>Emcibacteraceae</taxon>
        <taxon>Emcibacter</taxon>
    </lineage>
</organism>
<comment type="miscellaneous">
    <text evidence="7">The active site is located at the dimer interface.</text>
</comment>
<keyword evidence="7" id="KW-0170">Cobalt</keyword>
<dbReference type="Gene3D" id="3.40.718.10">
    <property type="entry name" value="Isopropylmalate Dehydrogenase"/>
    <property type="match status" value="1"/>
</dbReference>